<reference evidence="1 2" key="1">
    <citation type="submission" date="2016-05" db="EMBL/GenBank/DDBJ databases">
        <authorList>
            <person name="Lavstsen T."/>
            <person name="Jespersen J.S."/>
        </authorList>
    </citation>
    <scope>NUCLEOTIDE SEQUENCE [LARGE SCALE GENOMIC DNA]</scope>
    <source>
        <strain evidence="1 2">B7-9</strain>
    </source>
</reference>
<dbReference type="EMBL" id="LYXE01000024">
    <property type="protein sequence ID" value="PDW00903.1"/>
    <property type="molecule type" value="Genomic_DNA"/>
</dbReference>
<organism evidence="1 2">
    <name type="scientific">Candidatus Chloroploca asiatica</name>
    <dbReference type="NCBI Taxonomy" id="1506545"/>
    <lineage>
        <taxon>Bacteria</taxon>
        <taxon>Bacillati</taxon>
        <taxon>Chloroflexota</taxon>
        <taxon>Chloroflexia</taxon>
        <taxon>Chloroflexales</taxon>
        <taxon>Chloroflexineae</taxon>
        <taxon>Oscillochloridaceae</taxon>
        <taxon>Candidatus Chloroploca</taxon>
    </lineage>
</organism>
<dbReference type="RefSeq" id="WP_097650731.1">
    <property type="nucleotide sequence ID" value="NZ_LYXE01000024.1"/>
</dbReference>
<comment type="caution">
    <text evidence="1">The sequence shown here is derived from an EMBL/GenBank/DDBJ whole genome shotgun (WGS) entry which is preliminary data.</text>
</comment>
<protein>
    <recommendedName>
        <fullName evidence="3">DUF507 domain-containing protein</fullName>
    </recommendedName>
</protein>
<keyword evidence="2" id="KW-1185">Reference proteome</keyword>
<proteinExistence type="predicted"/>
<evidence type="ECO:0008006" key="3">
    <source>
        <dbReference type="Google" id="ProtNLM"/>
    </source>
</evidence>
<dbReference type="InterPro" id="IPR007463">
    <property type="entry name" value="DUF507"/>
</dbReference>
<dbReference type="AlphaFoldDB" id="A0A2H3KR10"/>
<name>A0A2H3KR10_9CHLR</name>
<dbReference type="OrthoDB" id="163245at2"/>
<dbReference type="Pfam" id="PF04368">
    <property type="entry name" value="DUF507"/>
    <property type="match status" value="1"/>
</dbReference>
<evidence type="ECO:0000313" key="1">
    <source>
        <dbReference type="EMBL" id="PDW00903.1"/>
    </source>
</evidence>
<gene>
    <name evidence="1" type="ORF">A9Q02_08590</name>
</gene>
<dbReference type="Proteomes" id="UP000220922">
    <property type="component" value="Unassembled WGS sequence"/>
</dbReference>
<evidence type="ECO:0000313" key="2">
    <source>
        <dbReference type="Proteomes" id="UP000220922"/>
    </source>
</evidence>
<accession>A0A2H3KR10</accession>
<sequence>MKLSPEKIEQLSADLVDALADVEGVLFQAGDSELRIAIKQIVTDELQVEERLDAEIHGLLQAYKYEITMGRLSYDDLYRKLRHKLINERRLVL</sequence>